<keyword evidence="6 7" id="KW-0539">Nucleus</keyword>
<evidence type="ECO:0000313" key="9">
    <source>
        <dbReference type="EMBL" id="CBY15955.1"/>
    </source>
</evidence>
<evidence type="ECO:0000256" key="8">
    <source>
        <dbReference type="SAM" id="MobiDB-lite"/>
    </source>
</evidence>
<name>E4Y261_OIKDI</name>
<dbReference type="InParanoid" id="E4Y261"/>
<feature type="region of interest" description="Disordered" evidence="8">
    <location>
        <begin position="1"/>
        <end position="31"/>
    </location>
</feature>
<protein>
    <recommendedName>
        <fullName evidence="7">Mediator of RNA polymerase II transcription subunit 9</fullName>
    </recommendedName>
    <alternativeName>
        <fullName evidence="7">Mediator complex subunit 9</fullName>
    </alternativeName>
</protein>
<dbReference type="AlphaFoldDB" id="E4Y261"/>
<feature type="compositionally biased region" description="Basic and acidic residues" evidence="8">
    <location>
        <begin position="1"/>
        <end position="16"/>
    </location>
</feature>
<sequence>MAREYNYHAKEPKLEPNDAFSQHAGARRTHLPQSSLMEQIAEIARNPMNRSPEEMREHFLGMKVELGNIRERIKSSPALDSLRETQQLQLEVVQEQLRMKQDLIERLKNATVDLDKDARRDLMATQ</sequence>
<dbReference type="GO" id="GO:0016592">
    <property type="term" value="C:mediator complex"/>
    <property type="evidence" value="ECO:0007669"/>
    <property type="project" value="InterPro"/>
</dbReference>
<comment type="subunit">
    <text evidence="7">Component of the Mediator complex.</text>
</comment>
<proteinExistence type="inferred from homology"/>
<comment type="function">
    <text evidence="7">Component of the Mediator complex, a coactivator involved in the regulated transcription of nearly all RNA polymerase II-dependent genes. Mediator functions as a bridge to convey information from gene-specific regulatory proteins to the basal RNA polymerase II transcription machinery. Mediator is recruited to promoters by direct interactions with regulatory proteins and serves as a scaffold for the assembly of a functional preinitiation complex with RNA polymerase II and the general transcription factors.</text>
</comment>
<dbReference type="GO" id="GO:0003712">
    <property type="term" value="F:transcription coregulator activity"/>
    <property type="evidence" value="ECO:0007669"/>
    <property type="project" value="InterPro"/>
</dbReference>
<evidence type="ECO:0000256" key="4">
    <source>
        <dbReference type="ARBA" id="ARBA00023159"/>
    </source>
</evidence>
<comment type="similarity">
    <text evidence="2 7">Belongs to the Mediator complex subunit 9 family.</text>
</comment>
<keyword evidence="3 7" id="KW-0805">Transcription regulation</keyword>
<gene>
    <name evidence="7" type="primary">MED9</name>
    <name evidence="9" type="ORF">GSOID_T00016251001</name>
</gene>
<dbReference type="EMBL" id="FN653771">
    <property type="protein sequence ID" value="CBY15955.1"/>
    <property type="molecule type" value="Genomic_DNA"/>
</dbReference>
<reference evidence="9 10" key="1">
    <citation type="journal article" date="2010" name="Science">
        <title>Plasticity of animal genome architecture unmasked by rapid evolution of a pelagic tunicate.</title>
        <authorList>
            <person name="Denoeud F."/>
            <person name="Henriet S."/>
            <person name="Mungpakdee S."/>
            <person name="Aury J.M."/>
            <person name="Da Silva C."/>
            <person name="Brinkmann H."/>
            <person name="Mikhaleva J."/>
            <person name="Olsen L.C."/>
            <person name="Jubin C."/>
            <person name="Canestro C."/>
            <person name="Bouquet J.M."/>
            <person name="Danks G."/>
            <person name="Poulain J."/>
            <person name="Campsteijn C."/>
            <person name="Adamski M."/>
            <person name="Cross I."/>
            <person name="Yadetie F."/>
            <person name="Muffato M."/>
            <person name="Louis A."/>
            <person name="Butcher S."/>
            <person name="Tsagkogeorga G."/>
            <person name="Konrad A."/>
            <person name="Singh S."/>
            <person name="Jensen M.F."/>
            <person name="Cong E.H."/>
            <person name="Eikeseth-Otteraa H."/>
            <person name="Noel B."/>
            <person name="Anthouard V."/>
            <person name="Porcel B.M."/>
            <person name="Kachouri-Lafond R."/>
            <person name="Nishino A."/>
            <person name="Ugolini M."/>
            <person name="Chourrout P."/>
            <person name="Nishida H."/>
            <person name="Aasland R."/>
            <person name="Huzurbazar S."/>
            <person name="Westhof E."/>
            <person name="Delsuc F."/>
            <person name="Lehrach H."/>
            <person name="Reinhardt R."/>
            <person name="Weissenbach J."/>
            <person name="Roy S.W."/>
            <person name="Artiguenave F."/>
            <person name="Postlethwait J.H."/>
            <person name="Manak J.R."/>
            <person name="Thompson E.M."/>
            <person name="Jaillon O."/>
            <person name="Du Pasquier L."/>
            <person name="Boudinot P."/>
            <person name="Liberles D.A."/>
            <person name="Volff J.N."/>
            <person name="Philippe H."/>
            <person name="Lenhard B."/>
            <person name="Roest Crollius H."/>
            <person name="Wincker P."/>
            <person name="Chourrout D."/>
        </authorList>
    </citation>
    <scope>NUCLEOTIDE SEQUENCE [LARGE SCALE GENOMIC DNA]</scope>
</reference>
<keyword evidence="10" id="KW-1185">Reference proteome</keyword>
<comment type="subcellular location">
    <subcellularLocation>
        <location evidence="1 7">Nucleus</location>
    </subcellularLocation>
</comment>
<evidence type="ECO:0000256" key="3">
    <source>
        <dbReference type="ARBA" id="ARBA00023015"/>
    </source>
</evidence>
<dbReference type="OrthoDB" id="10396893at2759"/>
<evidence type="ECO:0000256" key="6">
    <source>
        <dbReference type="ARBA" id="ARBA00023242"/>
    </source>
</evidence>
<evidence type="ECO:0000256" key="2">
    <source>
        <dbReference type="ARBA" id="ARBA00008089"/>
    </source>
</evidence>
<organism evidence="9 10">
    <name type="scientific">Oikopleura dioica</name>
    <name type="common">Tunicate</name>
    <dbReference type="NCBI Taxonomy" id="34765"/>
    <lineage>
        <taxon>Eukaryota</taxon>
        <taxon>Metazoa</taxon>
        <taxon>Chordata</taxon>
        <taxon>Tunicata</taxon>
        <taxon>Appendicularia</taxon>
        <taxon>Copelata</taxon>
        <taxon>Oikopleuridae</taxon>
        <taxon>Oikopleura</taxon>
    </lineage>
</organism>
<evidence type="ECO:0000313" key="10">
    <source>
        <dbReference type="Proteomes" id="UP000001307"/>
    </source>
</evidence>
<dbReference type="Proteomes" id="UP000001307">
    <property type="component" value="Unassembled WGS sequence"/>
</dbReference>
<keyword evidence="5 7" id="KW-0804">Transcription</keyword>
<evidence type="ECO:0000256" key="7">
    <source>
        <dbReference type="RuleBase" id="RU364145"/>
    </source>
</evidence>
<dbReference type="Pfam" id="PF07544">
    <property type="entry name" value="Med9"/>
    <property type="match status" value="1"/>
</dbReference>
<accession>E4Y261</accession>
<keyword evidence="4 7" id="KW-0010">Activator</keyword>
<dbReference type="GO" id="GO:0006357">
    <property type="term" value="P:regulation of transcription by RNA polymerase II"/>
    <property type="evidence" value="ECO:0007669"/>
    <property type="project" value="InterPro"/>
</dbReference>
<evidence type="ECO:0000256" key="5">
    <source>
        <dbReference type="ARBA" id="ARBA00023163"/>
    </source>
</evidence>
<dbReference type="InterPro" id="IPR011425">
    <property type="entry name" value="Med9"/>
</dbReference>
<evidence type="ECO:0000256" key="1">
    <source>
        <dbReference type="ARBA" id="ARBA00004123"/>
    </source>
</evidence>